<dbReference type="EMBL" id="CP075587">
    <property type="protein sequence ID" value="QYF48154.1"/>
    <property type="molecule type" value="Genomic_DNA"/>
</dbReference>
<dbReference type="SUPFAM" id="SSF81343">
    <property type="entry name" value="Fumarate reductase respiratory complex transmembrane subunits"/>
    <property type="match status" value="1"/>
</dbReference>
<dbReference type="Proteomes" id="UP000826014">
    <property type="component" value="Chromosome"/>
</dbReference>
<organism evidence="2 3">
    <name type="scientific">Candidatus Rhabdochlamydia oedothoracis</name>
    <dbReference type="NCBI Taxonomy" id="2720720"/>
    <lineage>
        <taxon>Bacteria</taxon>
        <taxon>Pseudomonadati</taxon>
        <taxon>Chlamydiota</taxon>
        <taxon>Chlamydiia</taxon>
        <taxon>Parachlamydiales</taxon>
        <taxon>Candidatus Rhabdochlamydiaceae</taxon>
        <taxon>Candidatus Rhabdochlamydia</taxon>
    </lineage>
</organism>
<gene>
    <name evidence="2" type="ORF">RHABOEDO_000261</name>
</gene>
<accession>A0ABX8UZ00</accession>
<keyword evidence="1" id="KW-0472">Membrane</keyword>
<evidence type="ECO:0000313" key="2">
    <source>
        <dbReference type="EMBL" id="QYF48154.1"/>
    </source>
</evidence>
<keyword evidence="1" id="KW-1133">Transmembrane helix</keyword>
<dbReference type="Gene3D" id="1.20.1300.10">
    <property type="entry name" value="Fumarate reductase/succinate dehydrogenase, transmembrane subunit"/>
    <property type="match status" value="2"/>
</dbReference>
<keyword evidence="1" id="KW-0812">Transmembrane</keyword>
<feature type="transmembrane region" description="Helical" evidence="1">
    <location>
        <begin position="267"/>
        <end position="296"/>
    </location>
</feature>
<feature type="transmembrane region" description="Helical" evidence="1">
    <location>
        <begin position="110"/>
        <end position="129"/>
    </location>
</feature>
<protein>
    <submittedName>
        <fullName evidence="2">Succinate dehydrogenase (Or fumarate reductase) cytochrome b subunit</fullName>
    </submittedName>
</protein>
<feature type="transmembrane region" description="Helical" evidence="1">
    <location>
        <begin position="57"/>
        <end position="81"/>
    </location>
</feature>
<dbReference type="InterPro" id="IPR034804">
    <property type="entry name" value="SQR/QFR_C/D"/>
</dbReference>
<name>A0ABX8UZ00_9BACT</name>
<sequence>MVPKSFIWRRLHSLMGLWLVLFLLEHLLTNSQAALWVGEDGRGFVKMVNSLHNLPYLQVIELGLLAVPFAIHMFWGVRYLMTSKANSYSTKEQNPHLNYGRNRAYTWQRITSWILLVGIILHVAKFRFIEYPTSVRLGSQTFYLVNVTLDKGLYTLADRLQVALYDEKQILEEQALLENCNAEERVMQAAQELKQQHSLWKGPFVDQYNEQEALLLNAAQSYQQRLDWALTLKKQKLLKTELVAVAKNFGTATLLTVRDTFKSPVYVGLYTIFVLAACFHAFNGFWTFLITWGWVLKMAAQKFWVCVAISLMTVVAFLGLAAVWGTYWFNLTS</sequence>
<proteinExistence type="predicted"/>
<evidence type="ECO:0000313" key="3">
    <source>
        <dbReference type="Proteomes" id="UP000826014"/>
    </source>
</evidence>
<keyword evidence="3" id="KW-1185">Reference proteome</keyword>
<evidence type="ECO:0000256" key="1">
    <source>
        <dbReference type="SAM" id="Phobius"/>
    </source>
</evidence>
<feature type="transmembrane region" description="Helical" evidence="1">
    <location>
        <begin position="303"/>
        <end position="329"/>
    </location>
</feature>
<reference evidence="2 3" key="1">
    <citation type="journal article" date="2022" name="bioRxiv">
        <title>Ecology and evolution of chlamydial symbionts of arthropods.</title>
        <authorList>
            <person name="Halter T."/>
            <person name="Koestlbacher S."/>
            <person name="Collingro A."/>
            <person name="Sixt B.S."/>
            <person name="Toenshoff E.R."/>
            <person name="Hendrickx F."/>
            <person name="Kostanjsek R."/>
            <person name="Horn M."/>
        </authorList>
    </citation>
    <scope>NUCLEOTIDE SEQUENCE [LARGE SCALE GENOMIC DNA]</scope>
    <source>
        <strain evidence="2">W744xW776</strain>
    </source>
</reference>